<dbReference type="Proteomes" id="UP000184356">
    <property type="component" value="Unassembled WGS sequence"/>
</dbReference>
<evidence type="ECO:0000313" key="2">
    <source>
        <dbReference type="Proteomes" id="UP000184356"/>
    </source>
</evidence>
<dbReference type="GeneID" id="63763309"/>
<organism evidence="1 2">
    <name type="scientific">Aspergillus sydowii CBS 593.65</name>
    <dbReference type="NCBI Taxonomy" id="1036612"/>
    <lineage>
        <taxon>Eukaryota</taxon>
        <taxon>Fungi</taxon>
        <taxon>Dikarya</taxon>
        <taxon>Ascomycota</taxon>
        <taxon>Pezizomycotina</taxon>
        <taxon>Eurotiomycetes</taxon>
        <taxon>Eurotiomycetidae</taxon>
        <taxon>Eurotiales</taxon>
        <taxon>Aspergillaceae</taxon>
        <taxon>Aspergillus</taxon>
        <taxon>Aspergillus subgen. Nidulantes</taxon>
    </lineage>
</organism>
<sequence>MVLVHYRKERREASWFCWSASCPASVAENVGMFNRQHRHWLRQARVRPGAWDSRASQFSQLPQFRLQHGLLFRAQACC</sequence>
<dbReference type="VEuPathDB" id="FungiDB:ASPSYDRAFT_464738"/>
<proteinExistence type="predicted"/>
<protein>
    <submittedName>
        <fullName evidence="1">Uncharacterized protein</fullName>
    </submittedName>
</protein>
<accession>A0A1L9T4W8</accession>
<keyword evidence="2" id="KW-1185">Reference proteome</keyword>
<dbReference type="EMBL" id="KV878594">
    <property type="protein sequence ID" value="OJJ54411.1"/>
    <property type="molecule type" value="Genomic_DNA"/>
</dbReference>
<reference evidence="2" key="1">
    <citation type="journal article" date="2017" name="Genome Biol.">
        <title>Comparative genomics reveals high biological diversity and specific adaptations in the industrially and medically important fungal genus Aspergillus.</title>
        <authorList>
            <person name="de Vries R.P."/>
            <person name="Riley R."/>
            <person name="Wiebenga A."/>
            <person name="Aguilar-Osorio G."/>
            <person name="Amillis S."/>
            <person name="Uchima C.A."/>
            <person name="Anderluh G."/>
            <person name="Asadollahi M."/>
            <person name="Askin M."/>
            <person name="Barry K."/>
            <person name="Battaglia E."/>
            <person name="Bayram O."/>
            <person name="Benocci T."/>
            <person name="Braus-Stromeyer S.A."/>
            <person name="Caldana C."/>
            <person name="Canovas D."/>
            <person name="Cerqueira G.C."/>
            <person name="Chen F."/>
            <person name="Chen W."/>
            <person name="Choi C."/>
            <person name="Clum A."/>
            <person name="Dos Santos R.A."/>
            <person name="Damasio A.R."/>
            <person name="Diallinas G."/>
            <person name="Emri T."/>
            <person name="Fekete E."/>
            <person name="Flipphi M."/>
            <person name="Freyberg S."/>
            <person name="Gallo A."/>
            <person name="Gournas C."/>
            <person name="Habgood R."/>
            <person name="Hainaut M."/>
            <person name="Harispe M.L."/>
            <person name="Henrissat B."/>
            <person name="Hilden K.S."/>
            <person name="Hope R."/>
            <person name="Hossain A."/>
            <person name="Karabika E."/>
            <person name="Karaffa L."/>
            <person name="Karanyi Z."/>
            <person name="Krasevec N."/>
            <person name="Kuo A."/>
            <person name="Kusch H."/>
            <person name="LaButti K."/>
            <person name="Lagendijk E.L."/>
            <person name="Lapidus A."/>
            <person name="Levasseur A."/>
            <person name="Lindquist E."/>
            <person name="Lipzen A."/>
            <person name="Logrieco A.F."/>
            <person name="MacCabe A."/>
            <person name="Maekelae M.R."/>
            <person name="Malavazi I."/>
            <person name="Melin P."/>
            <person name="Meyer V."/>
            <person name="Mielnichuk N."/>
            <person name="Miskei M."/>
            <person name="Molnar A.P."/>
            <person name="Mule G."/>
            <person name="Ngan C.Y."/>
            <person name="Orejas M."/>
            <person name="Orosz E."/>
            <person name="Ouedraogo J.P."/>
            <person name="Overkamp K.M."/>
            <person name="Park H.-S."/>
            <person name="Perrone G."/>
            <person name="Piumi F."/>
            <person name="Punt P.J."/>
            <person name="Ram A.F."/>
            <person name="Ramon A."/>
            <person name="Rauscher S."/>
            <person name="Record E."/>
            <person name="Riano-Pachon D.M."/>
            <person name="Robert V."/>
            <person name="Roehrig J."/>
            <person name="Ruller R."/>
            <person name="Salamov A."/>
            <person name="Salih N.S."/>
            <person name="Samson R.A."/>
            <person name="Sandor E."/>
            <person name="Sanguinetti M."/>
            <person name="Schuetze T."/>
            <person name="Sepcic K."/>
            <person name="Shelest E."/>
            <person name="Sherlock G."/>
            <person name="Sophianopoulou V."/>
            <person name="Squina F.M."/>
            <person name="Sun H."/>
            <person name="Susca A."/>
            <person name="Todd R.B."/>
            <person name="Tsang A."/>
            <person name="Unkles S.E."/>
            <person name="van de Wiele N."/>
            <person name="van Rossen-Uffink D."/>
            <person name="Oliveira J.V."/>
            <person name="Vesth T.C."/>
            <person name="Visser J."/>
            <person name="Yu J.-H."/>
            <person name="Zhou M."/>
            <person name="Andersen M.R."/>
            <person name="Archer D.B."/>
            <person name="Baker S.E."/>
            <person name="Benoit I."/>
            <person name="Brakhage A.A."/>
            <person name="Braus G.H."/>
            <person name="Fischer R."/>
            <person name="Frisvad J.C."/>
            <person name="Goldman G.H."/>
            <person name="Houbraken J."/>
            <person name="Oakley B."/>
            <person name="Pocsi I."/>
            <person name="Scazzocchio C."/>
            <person name="Seiboth B."/>
            <person name="vanKuyk P.A."/>
            <person name="Wortman J."/>
            <person name="Dyer P.S."/>
            <person name="Grigoriev I.V."/>
        </authorList>
    </citation>
    <scope>NUCLEOTIDE SEQUENCE [LARGE SCALE GENOMIC DNA]</scope>
    <source>
        <strain evidence="2">CBS 593.65</strain>
    </source>
</reference>
<gene>
    <name evidence="1" type="ORF">ASPSYDRAFT_464738</name>
</gene>
<dbReference type="RefSeq" id="XP_040698217.1">
    <property type="nucleotide sequence ID" value="XM_040847236.1"/>
</dbReference>
<dbReference type="AlphaFoldDB" id="A0A1L9T4W8"/>
<evidence type="ECO:0000313" key="1">
    <source>
        <dbReference type="EMBL" id="OJJ54411.1"/>
    </source>
</evidence>
<name>A0A1L9T4W8_9EURO</name>